<dbReference type="EMBL" id="JAFNEN010000091">
    <property type="protein sequence ID" value="KAG8195205.1"/>
    <property type="molecule type" value="Genomic_DNA"/>
</dbReference>
<dbReference type="PROSITE" id="PS00455">
    <property type="entry name" value="AMP_BINDING"/>
    <property type="match status" value="1"/>
</dbReference>
<dbReference type="SUPFAM" id="SSF56801">
    <property type="entry name" value="Acetyl-CoA synthetase-like"/>
    <property type="match status" value="1"/>
</dbReference>
<reference evidence="4 5" key="1">
    <citation type="journal article" date="2022" name="Nat. Ecol. Evol.">
        <title>A masculinizing supergene underlies an exaggerated male reproductive morph in a spider.</title>
        <authorList>
            <person name="Hendrickx F."/>
            <person name="De Corte Z."/>
            <person name="Sonet G."/>
            <person name="Van Belleghem S.M."/>
            <person name="Kostlbacher S."/>
            <person name="Vangestel C."/>
        </authorList>
    </citation>
    <scope>NUCLEOTIDE SEQUENCE [LARGE SCALE GENOMIC DNA]</scope>
    <source>
        <strain evidence="4">W744_W776</strain>
    </source>
</reference>
<dbReference type="InterPro" id="IPR042099">
    <property type="entry name" value="ANL_N_sf"/>
</dbReference>
<proteinExistence type="inferred from homology"/>
<dbReference type="Gene3D" id="3.30.300.30">
    <property type="match status" value="1"/>
</dbReference>
<dbReference type="Gene3D" id="3.40.50.12780">
    <property type="entry name" value="N-terminal domain of ligase-like"/>
    <property type="match status" value="1"/>
</dbReference>
<sequence>MFGLHNGGADITKKGYVEALASKPIQYWNKRVPNTQLEKFKKIIEKKYDKGFATYWDLHKWSVENYEDFWKELWHFFPVVASKPYEKILHKTGDGFLDNDWFPGARFNFAENLLRVRTNEIALTCVDEFGHEEEVSFAEMFQEVKRYAAAFKKHGLTMGDRVACLMSNRKEALFAMLATTSVGAIWSGPMVFFGSRATANVLIEMEPKFFFALDHMQDMGEQFNLIEKVVYSVPLVKTLQKVIILATKKETLMELPKIPNSVLLEDFLKSGLNPNGTVPDIVFEQLPFDHPVAINFTSGTTGAPKGAVHSAGTFLAVLRDYGMAQNLKHGDTIYTYCPVGWSVWDNPLPSLAIGCRLLLYAGCPEYKEVNMWNMIAKYKVTYACITPTTVDIIINDHTVPDPGANFDSLKFFNIGASPLKRSHYEFVLKYVKKDVYIGYNYGATEVFGSFSGYDLNSPAHMCEMQVPALGVDMHVFDEQGNSVVGQRGELVIKTPTPSFPVFLWKDIGHKKMHETYITKYKGIWCQKDEGWINPKTRGTVVIGRSDDIIKQNGERFGSGDIYFAIEHMTELQDYLCVGQDGWDGDTRAVLFVKMKKGYAFTPEMSAKIANKVKYEVSEEWVPQVILEVPDIPYNLNHKRMENLVKKIVATNRIPEIGNIKNRECLKHFVDIPVLVEYGFKAGA</sequence>
<evidence type="ECO:0008006" key="6">
    <source>
        <dbReference type="Google" id="ProtNLM"/>
    </source>
</evidence>
<organism evidence="4 5">
    <name type="scientific">Oedothorax gibbosus</name>
    <dbReference type="NCBI Taxonomy" id="931172"/>
    <lineage>
        <taxon>Eukaryota</taxon>
        <taxon>Metazoa</taxon>
        <taxon>Ecdysozoa</taxon>
        <taxon>Arthropoda</taxon>
        <taxon>Chelicerata</taxon>
        <taxon>Arachnida</taxon>
        <taxon>Araneae</taxon>
        <taxon>Araneomorphae</taxon>
        <taxon>Entelegynae</taxon>
        <taxon>Araneoidea</taxon>
        <taxon>Linyphiidae</taxon>
        <taxon>Erigoninae</taxon>
        <taxon>Oedothorax</taxon>
    </lineage>
</organism>
<dbReference type="GO" id="GO:0030729">
    <property type="term" value="F:acetoacetate-CoA ligase activity"/>
    <property type="evidence" value="ECO:0007669"/>
    <property type="project" value="TreeGrafter"/>
</dbReference>
<evidence type="ECO:0000259" key="2">
    <source>
        <dbReference type="Pfam" id="PF00501"/>
    </source>
</evidence>
<evidence type="ECO:0000256" key="1">
    <source>
        <dbReference type="ARBA" id="ARBA00006432"/>
    </source>
</evidence>
<gene>
    <name evidence="4" type="ORF">JTE90_027948</name>
</gene>
<dbReference type="PANTHER" id="PTHR42921">
    <property type="entry name" value="ACETOACETYL-COA SYNTHETASE"/>
    <property type="match status" value="1"/>
</dbReference>
<protein>
    <recommendedName>
        <fullName evidence="6">Acetoacetyl-CoA synthetase</fullName>
    </recommendedName>
</protein>
<dbReference type="AlphaFoldDB" id="A0AAV6VEY7"/>
<comment type="caution">
    <text evidence="4">The sequence shown here is derived from an EMBL/GenBank/DDBJ whole genome shotgun (WGS) entry which is preliminary data.</text>
</comment>
<accession>A0AAV6VEY7</accession>
<name>A0AAV6VEY7_9ARAC</name>
<evidence type="ECO:0000313" key="5">
    <source>
        <dbReference type="Proteomes" id="UP000827092"/>
    </source>
</evidence>
<comment type="similarity">
    <text evidence="1">Belongs to the ATP-dependent AMP-binding enzyme family.</text>
</comment>
<dbReference type="InterPro" id="IPR020845">
    <property type="entry name" value="AMP-binding_CS"/>
</dbReference>
<evidence type="ECO:0000313" key="4">
    <source>
        <dbReference type="EMBL" id="KAG8195205.1"/>
    </source>
</evidence>
<feature type="domain" description="Acetyl-coenzyme A synthetase N-terminal" evidence="3">
    <location>
        <begin position="55"/>
        <end position="112"/>
    </location>
</feature>
<keyword evidence="5" id="KW-1185">Reference proteome</keyword>
<dbReference type="Pfam" id="PF16177">
    <property type="entry name" value="ACAS_N"/>
    <property type="match status" value="1"/>
</dbReference>
<feature type="domain" description="AMP-dependent synthetase/ligase" evidence="2">
    <location>
        <begin position="119"/>
        <end position="496"/>
    </location>
</feature>
<dbReference type="Pfam" id="PF00501">
    <property type="entry name" value="AMP-binding"/>
    <property type="match status" value="1"/>
</dbReference>
<dbReference type="InterPro" id="IPR032387">
    <property type="entry name" value="ACAS_N"/>
</dbReference>
<dbReference type="Proteomes" id="UP000827092">
    <property type="component" value="Unassembled WGS sequence"/>
</dbReference>
<dbReference type="PANTHER" id="PTHR42921:SF1">
    <property type="entry name" value="ACETOACETYL-COA SYNTHETASE"/>
    <property type="match status" value="1"/>
</dbReference>
<dbReference type="InterPro" id="IPR000873">
    <property type="entry name" value="AMP-dep_synth/lig_dom"/>
</dbReference>
<dbReference type="InterPro" id="IPR045851">
    <property type="entry name" value="AMP-bd_C_sf"/>
</dbReference>
<evidence type="ECO:0000259" key="3">
    <source>
        <dbReference type="Pfam" id="PF16177"/>
    </source>
</evidence>